<evidence type="ECO:0000259" key="5">
    <source>
        <dbReference type="Pfam" id="PF06580"/>
    </source>
</evidence>
<dbReference type="Pfam" id="PF13181">
    <property type="entry name" value="TPR_8"/>
    <property type="match status" value="1"/>
</dbReference>
<dbReference type="AlphaFoldDB" id="A0A1M5XKP6"/>
<dbReference type="RefSeq" id="WP_072982000.1">
    <property type="nucleotide sequence ID" value="NZ_FQXT01000003.1"/>
</dbReference>
<dbReference type="Proteomes" id="UP000290037">
    <property type="component" value="Unassembled WGS sequence"/>
</dbReference>
<accession>A0A1M5XKP6</accession>
<reference evidence="8" key="2">
    <citation type="submission" date="2016-11" db="EMBL/GenBank/DDBJ databases">
        <authorList>
            <person name="Varghese N."/>
            <person name="Submissions S."/>
        </authorList>
    </citation>
    <scope>NUCLEOTIDE SEQUENCE [LARGE SCALE GENOMIC DNA]</scope>
    <source>
        <strain evidence="8">DSM 19859</strain>
    </source>
</reference>
<dbReference type="InterPro" id="IPR050640">
    <property type="entry name" value="Bact_2-comp_sensor_kinase"/>
</dbReference>
<dbReference type="EMBL" id="QOVN01000002">
    <property type="protein sequence ID" value="RXG30109.1"/>
    <property type="molecule type" value="Genomic_DNA"/>
</dbReference>
<keyword evidence="1" id="KW-0802">TPR repeat</keyword>
<dbReference type="InterPro" id="IPR011990">
    <property type="entry name" value="TPR-like_helical_dom_sf"/>
</dbReference>
<evidence type="ECO:0000256" key="4">
    <source>
        <dbReference type="SAM" id="SignalP"/>
    </source>
</evidence>
<feature type="transmembrane region" description="Helical" evidence="3">
    <location>
        <begin position="401"/>
        <end position="418"/>
    </location>
</feature>
<feature type="chain" id="PRO_5013019767" evidence="4">
    <location>
        <begin position="23"/>
        <end position="642"/>
    </location>
</feature>
<evidence type="ECO:0000313" key="6">
    <source>
        <dbReference type="EMBL" id="RXG30109.1"/>
    </source>
</evidence>
<reference evidence="7" key="1">
    <citation type="submission" date="2016-11" db="EMBL/GenBank/DDBJ databases">
        <authorList>
            <person name="Jaros S."/>
            <person name="Januszkiewicz K."/>
            <person name="Wedrychowicz H."/>
        </authorList>
    </citation>
    <scope>NUCLEOTIDE SEQUENCE [LARGE SCALE GENOMIC DNA]</scope>
    <source>
        <strain evidence="7">DSM 19859</strain>
    </source>
</reference>
<dbReference type="PROSITE" id="PS50005">
    <property type="entry name" value="TPR"/>
    <property type="match status" value="2"/>
</dbReference>
<organism evidence="7 8">
    <name type="scientific">Leeuwenhoekiella palythoae</name>
    <dbReference type="NCBI Taxonomy" id="573501"/>
    <lineage>
        <taxon>Bacteria</taxon>
        <taxon>Pseudomonadati</taxon>
        <taxon>Bacteroidota</taxon>
        <taxon>Flavobacteriia</taxon>
        <taxon>Flavobacteriales</taxon>
        <taxon>Flavobacteriaceae</taxon>
        <taxon>Leeuwenhoekiella</taxon>
    </lineage>
</organism>
<dbReference type="SUPFAM" id="SSF48452">
    <property type="entry name" value="TPR-like"/>
    <property type="match status" value="2"/>
</dbReference>
<dbReference type="InterPro" id="IPR036890">
    <property type="entry name" value="HATPase_C_sf"/>
</dbReference>
<dbReference type="Pfam" id="PF06580">
    <property type="entry name" value="His_kinase"/>
    <property type="match status" value="1"/>
</dbReference>
<feature type="signal peptide" evidence="4">
    <location>
        <begin position="1"/>
        <end position="22"/>
    </location>
</feature>
<evidence type="ECO:0000313" key="9">
    <source>
        <dbReference type="Proteomes" id="UP000290037"/>
    </source>
</evidence>
<feature type="repeat" description="TPR" evidence="1">
    <location>
        <begin position="201"/>
        <end position="234"/>
    </location>
</feature>
<gene>
    <name evidence="6" type="ORF">DSM01_858</name>
    <name evidence="7" type="ORF">SAMN04487999_1564</name>
</gene>
<feature type="domain" description="Signal transduction histidine kinase internal region" evidence="5">
    <location>
        <begin position="432"/>
        <end position="511"/>
    </location>
</feature>
<dbReference type="SMART" id="SM00028">
    <property type="entry name" value="TPR"/>
    <property type="match status" value="7"/>
</dbReference>
<dbReference type="Gene3D" id="1.25.40.10">
    <property type="entry name" value="Tetratricopeptide repeat domain"/>
    <property type="match status" value="2"/>
</dbReference>
<keyword evidence="3" id="KW-0472">Membrane</keyword>
<dbReference type="GO" id="GO:0016020">
    <property type="term" value="C:membrane"/>
    <property type="evidence" value="ECO:0007669"/>
    <property type="project" value="InterPro"/>
</dbReference>
<dbReference type="PANTHER" id="PTHR34220">
    <property type="entry name" value="SENSOR HISTIDINE KINASE YPDA"/>
    <property type="match status" value="1"/>
</dbReference>
<proteinExistence type="predicted"/>
<dbReference type="InterPro" id="IPR010559">
    <property type="entry name" value="Sig_transdc_His_kin_internal"/>
</dbReference>
<evidence type="ECO:0000256" key="1">
    <source>
        <dbReference type="PROSITE-ProRule" id="PRU00339"/>
    </source>
</evidence>
<dbReference type="OrthoDB" id="6190788at2"/>
<evidence type="ECO:0000313" key="7">
    <source>
        <dbReference type="EMBL" id="SHI00400.1"/>
    </source>
</evidence>
<dbReference type="EMBL" id="FQXT01000003">
    <property type="protein sequence ID" value="SHI00400.1"/>
    <property type="molecule type" value="Genomic_DNA"/>
</dbReference>
<keyword evidence="4" id="KW-0732">Signal</keyword>
<dbReference type="GO" id="GO:0000155">
    <property type="term" value="F:phosphorelay sensor kinase activity"/>
    <property type="evidence" value="ECO:0007669"/>
    <property type="project" value="InterPro"/>
</dbReference>
<dbReference type="PANTHER" id="PTHR34220:SF7">
    <property type="entry name" value="SENSOR HISTIDINE KINASE YPDA"/>
    <property type="match status" value="1"/>
</dbReference>
<feature type="repeat" description="TPR" evidence="1">
    <location>
        <begin position="161"/>
        <end position="194"/>
    </location>
</feature>
<sequence>MSRAIFYTFLCFCLFCFRPSFGQDTNVKNIIDELLQKRFTTFDSLQKYTSRFRRDSLGITSFIDRAQKANYDFGEAFGENLYGIFLRDRSYYDESIAHHQRALTLAETINDVELEVSILNMTGVVYRRIDAVSSALDNHNAALALAESQPKKSNALLKGIAISQNSIGNIYLLLRDYEQAEKFFKMAINSEINLTSDLGMAINYANLGITYEERELYDKALINYQKSLEYNEKINSDLGRVICHNSIGQVYLKQGKPQEALALIKPSLPKALKIGDKFYIALTYINLGWANSEVGNLSLGENYLLKGKNIAKENDQKQFLSLAYMHLSQLKEKTGDYNAALQYQRKSQEVQEAYLNEANHKYVSNLIYKYDTEQKKNTISLLQQNNEIAQIQLSQSRKNNIFILLVAFLILIILIILYRQTQLRNQKQRLNAEQKLMRSQMNPHFIFNALLSIRIYLQNSNLEDATNYLNQFAKLIRSILSSSLEKEITLAEELETMRLYVNIENIRFCNEIDYKETIDDQVDISAIKIPSLILQPFLENALWHGLQAKEGYKRLALDVKKKDEHYITITITDNGIGRKKTMEMPSEKINTQKKSIGINLTLKRLQNFSKNLRHNYTLNFIDLYDANQKPKGTQVLLNLPIK</sequence>
<evidence type="ECO:0000256" key="3">
    <source>
        <dbReference type="SAM" id="Phobius"/>
    </source>
</evidence>
<keyword evidence="9" id="KW-1185">Reference proteome</keyword>
<feature type="coiled-coil region" evidence="2">
    <location>
        <begin position="379"/>
        <end position="440"/>
    </location>
</feature>
<dbReference type="STRING" id="573501.SAMN04487999_1564"/>
<evidence type="ECO:0000313" key="8">
    <source>
        <dbReference type="Proteomes" id="UP000184240"/>
    </source>
</evidence>
<dbReference type="Pfam" id="PF13424">
    <property type="entry name" value="TPR_12"/>
    <property type="match status" value="1"/>
</dbReference>
<keyword evidence="2" id="KW-0175">Coiled coil</keyword>
<dbReference type="Gene3D" id="3.30.565.10">
    <property type="entry name" value="Histidine kinase-like ATPase, C-terminal domain"/>
    <property type="match status" value="1"/>
</dbReference>
<keyword evidence="3" id="KW-1133">Transmembrane helix</keyword>
<evidence type="ECO:0000256" key="2">
    <source>
        <dbReference type="SAM" id="Coils"/>
    </source>
</evidence>
<reference evidence="6 9" key="3">
    <citation type="submission" date="2018-07" db="EMBL/GenBank/DDBJ databases">
        <title>Leeuwenhoekiella genomics.</title>
        <authorList>
            <person name="Tahon G."/>
            <person name="Willems A."/>
        </authorList>
    </citation>
    <scope>NUCLEOTIDE SEQUENCE [LARGE SCALE GENOMIC DNA]</scope>
    <source>
        <strain evidence="6 9">LMG 24856</strain>
    </source>
</reference>
<protein>
    <submittedName>
        <fullName evidence="6">Tetratricopeptide repeat protein</fullName>
    </submittedName>
    <submittedName>
        <fullName evidence="7">Tetratricopeptide repeat-containing protein</fullName>
    </submittedName>
</protein>
<dbReference type="InterPro" id="IPR019734">
    <property type="entry name" value="TPR_rpt"/>
</dbReference>
<keyword evidence="3" id="KW-0812">Transmembrane</keyword>
<dbReference type="Proteomes" id="UP000184240">
    <property type="component" value="Unassembled WGS sequence"/>
</dbReference>
<name>A0A1M5XKP6_9FLAO</name>
<dbReference type="SUPFAM" id="SSF55874">
    <property type="entry name" value="ATPase domain of HSP90 chaperone/DNA topoisomerase II/histidine kinase"/>
    <property type="match status" value="1"/>
</dbReference>